<proteinExistence type="inferred from homology"/>
<organism evidence="4 5">
    <name type="scientific">Lentzea aerocolonigenes</name>
    <name type="common">Lechevalieria aerocolonigenes</name>
    <name type="synonym">Saccharothrix aerocolonigenes</name>
    <dbReference type="NCBI Taxonomy" id="68170"/>
    <lineage>
        <taxon>Bacteria</taxon>
        <taxon>Bacillati</taxon>
        <taxon>Actinomycetota</taxon>
        <taxon>Actinomycetes</taxon>
        <taxon>Pseudonocardiales</taxon>
        <taxon>Pseudonocardiaceae</taxon>
        <taxon>Lentzea</taxon>
    </lineage>
</organism>
<dbReference type="RefSeq" id="WP_045309309.1">
    <property type="nucleotide sequence ID" value="NZ_JYJG01000003.1"/>
</dbReference>
<dbReference type="SUPFAM" id="SSF51735">
    <property type="entry name" value="NAD(P)-binding Rossmann-fold domains"/>
    <property type="match status" value="1"/>
</dbReference>
<dbReference type="PANTHER" id="PTHR11092:SF0">
    <property type="entry name" value="EPIMERASE FAMILY PROTEIN SDR39U1"/>
    <property type="match status" value="1"/>
</dbReference>
<dbReference type="InterPro" id="IPR036291">
    <property type="entry name" value="NAD(P)-bd_dom_sf"/>
</dbReference>
<dbReference type="InterPro" id="IPR001509">
    <property type="entry name" value="Epimerase_deHydtase"/>
</dbReference>
<dbReference type="STRING" id="68170.GCA_000974445_07974"/>
<evidence type="ECO:0000259" key="2">
    <source>
        <dbReference type="Pfam" id="PF01370"/>
    </source>
</evidence>
<reference evidence="4 5" key="1">
    <citation type="submission" date="2015-02" db="EMBL/GenBank/DDBJ databases">
        <authorList>
            <person name="Ju K.-S."/>
            <person name="Doroghazi J.R."/>
            <person name="Metcalf W."/>
        </authorList>
    </citation>
    <scope>NUCLEOTIDE SEQUENCE [LARGE SCALE GENOMIC DNA]</scope>
    <source>
        <strain evidence="4 5">NRRL B-16140</strain>
    </source>
</reference>
<evidence type="ECO:0000313" key="4">
    <source>
        <dbReference type="EMBL" id="KJK53192.1"/>
    </source>
</evidence>
<dbReference type="eggNOG" id="COG1090">
    <property type="taxonomic scope" value="Bacteria"/>
</dbReference>
<evidence type="ECO:0000256" key="1">
    <source>
        <dbReference type="ARBA" id="ARBA00009353"/>
    </source>
</evidence>
<evidence type="ECO:0000259" key="3">
    <source>
        <dbReference type="Pfam" id="PF08338"/>
    </source>
</evidence>
<feature type="domain" description="DUF1731" evidence="3">
    <location>
        <begin position="246"/>
        <end position="293"/>
    </location>
</feature>
<name>A0A0F0HFT1_LENAE</name>
<dbReference type="EMBL" id="JYJG01000003">
    <property type="protein sequence ID" value="KJK53192.1"/>
    <property type="molecule type" value="Genomic_DNA"/>
</dbReference>
<comment type="similarity">
    <text evidence="1">Belongs to the NAD(P)-dependent epimerase/dehydratase family. SDR39U1 subfamily.</text>
</comment>
<dbReference type="PATRIC" id="fig|68170.10.peg.98"/>
<feature type="domain" description="NAD-dependent epimerase/dehydratase" evidence="2">
    <location>
        <begin position="3"/>
        <end position="220"/>
    </location>
</feature>
<dbReference type="AlphaFoldDB" id="A0A0F0HFT1"/>
<dbReference type="InterPro" id="IPR010099">
    <property type="entry name" value="SDR39U1"/>
</dbReference>
<dbReference type="Proteomes" id="UP000033393">
    <property type="component" value="Unassembled WGS sequence"/>
</dbReference>
<sequence>MRVVIAGSSGLIGTSLVASMRAAGHEVLRLVRRKAAAPDERGWDPYAGRIDDGTFDGVDAVINLCGAGIGDKRWDDARKQVLHDSRIVPAEVLSAAVVEHGVPALVNSSGAHFYGDTGSRLADEDAPGGHTFMSRLTQDWEAATSVAQKAGVRVVLMRTAVVISPSGGVFGRLKPVFQFFLGGKLGTGEQFFPWVSLDDVVSAYRFVVEHDDINGPVNVAGPTPVTNAEFTKAVGSALNRPTPWVVPAFALKTLLGGEMAEELLLSGPGLTPKVLEQKGFHFMHPALPAALNAAVA</sequence>
<dbReference type="Pfam" id="PF01370">
    <property type="entry name" value="Epimerase"/>
    <property type="match status" value="1"/>
</dbReference>
<dbReference type="PANTHER" id="PTHR11092">
    <property type="entry name" value="SUGAR NUCLEOTIDE EPIMERASE RELATED"/>
    <property type="match status" value="1"/>
</dbReference>
<comment type="caution">
    <text evidence="4">The sequence shown here is derived from an EMBL/GenBank/DDBJ whole genome shotgun (WGS) entry which is preliminary data.</text>
</comment>
<gene>
    <name evidence="4" type="ORF">UK23_00480</name>
</gene>
<dbReference type="InterPro" id="IPR013549">
    <property type="entry name" value="DUF1731"/>
</dbReference>
<keyword evidence="5" id="KW-1185">Reference proteome</keyword>
<dbReference type="Pfam" id="PF08338">
    <property type="entry name" value="DUF1731"/>
    <property type="match status" value="1"/>
</dbReference>
<evidence type="ECO:0000313" key="5">
    <source>
        <dbReference type="Proteomes" id="UP000033393"/>
    </source>
</evidence>
<dbReference type="OrthoDB" id="9801773at2"/>
<accession>A0A0F0HFT1</accession>
<dbReference type="NCBIfam" id="TIGR01777">
    <property type="entry name" value="yfcH"/>
    <property type="match status" value="1"/>
</dbReference>
<dbReference type="Gene3D" id="3.40.50.720">
    <property type="entry name" value="NAD(P)-binding Rossmann-like Domain"/>
    <property type="match status" value="1"/>
</dbReference>
<protein>
    <submittedName>
        <fullName evidence="4">Multidrug MFS transporter</fullName>
    </submittedName>
</protein>